<keyword evidence="5" id="KW-0124">Carnitine biosynthesis</keyword>
<evidence type="ECO:0000313" key="11">
    <source>
        <dbReference type="EMBL" id="CAH1797945.1"/>
    </source>
</evidence>
<evidence type="ECO:0000259" key="10">
    <source>
        <dbReference type="Pfam" id="PF06155"/>
    </source>
</evidence>
<gene>
    <name evidence="11" type="ORF">OFUS_LOCUS22147</name>
</gene>
<evidence type="ECO:0000313" key="12">
    <source>
        <dbReference type="Proteomes" id="UP000749559"/>
    </source>
</evidence>
<comment type="similarity">
    <text evidence="3">Belongs to the gamma-BBH/TMLD family.</text>
</comment>
<keyword evidence="4" id="KW-0479">Metal-binding</keyword>
<keyword evidence="12" id="KW-1185">Reference proteome</keyword>
<dbReference type="OrthoDB" id="406634at2759"/>
<name>A0A8S4PV89_OWEFU</name>
<proteinExistence type="inferred from homology"/>
<comment type="caution">
    <text evidence="11">The sequence shown here is derived from an EMBL/GenBank/DDBJ whole genome shotgun (WGS) entry which is preliminary data.</text>
</comment>
<evidence type="ECO:0000256" key="1">
    <source>
        <dbReference type="ARBA" id="ARBA00001954"/>
    </source>
</evidence>
<evidence type="ECO:0000256" key="8">
    <source>
        <dbReference type="ARBA" id="ARBA00023004"/>
    </source>
</evidence>
<organism evidence="11 12">
    <name type="scientific">Owenia fusiformis</name>
    <name type="common">Polychaete worm</name>
    <dbReference type="NCBI Taxonomy" id="6347"/>
    <lineage>
        <taxon>Eukaryota</taxon>
        <taxon>Metazoa</taxon>
        <taxon>Spiralia</taxon>
        <taxon>Lophotrochozoa</taxon>
        <taxon>Annelida</taxon>
        <taxon>Polychaeta</taxon>
        <taxon>Sedentaria</taxon>
        <taxon>Canalipalpata</taxon>
        <taxon>Sabellida</taxon>
        <taxon>Oweniida</taxon>
        <taxon>Oweniidae</taxon>
        <taxon>Owenia</taxon>
    </lineage>
</organism>
<dbReference type="PANTHER" id="PTHR10696:SF33">
    <property type="entry name" value="GAMMA-BUTYROBETAINE DIOXYGENASE"/>
    <property type="match status" value="1"/>
</dbReference>
<feature type="domain" description="TauD/TfdA-like" evidence="9">
    <location>
        <begin position="117"/>
        <end position="264"/>
    </location>
</feature>
<dbReference type="Gene3D" id="3.30.2020.30">
    <property type="match status" value="1"/>
</dbReference>
<dbReference type="FunFam" id="3.30.2020.30:FF:000002">
    <property type="entry name" value="Putative gamma-butyrobetaine dioxygenase"/>
    <property type="match status" value="1"/>
</dbReference>
<dbReference type="InterPro" id="IPR038492">
    <property type="entry name" value="GBBH-like_N_sf"/>
</dbReference>
<dbReference type="SUPFAM" id="SSF51197">
    <property type="entry name" value="Clavaminate synthase-like"/>
    <property type="match status" value="1"/>
</dbReference>
<evidence type="ECO:0000256" key="4">
    <source>
        <dbReference type="ARBA" id="ARBA00022723"/>
    </source>
</evidence>
<evidence type="ECO:0000256" key="5">
    <source>
        <dbReference type="ARBA" id="ARBA00022873"/>
    </source>
</evidence>
<evidence type="ECO:0000256" key="6">
    <source>
        <dbReference type="ARBA" id="ARBA00022964"/>
    </source>
</evidence>
<dbReference type="EMBL" id="CAIIXF020000010">
    <property type="protein sequence ID" value="CAH1797945.1"/>
    <property type="molecule type" value="Genomic_DNA"/>
</dbReference>
<accession>A0A8S4PV89</accession>
<dbReference type="InterPro" id="IPR050411">
    <property type="entry name" value="AlphaKG_dependent_hydroxylases"/>
</dbReference>
<comment type="pathway">
    <text evidence="2">Amine and polyamine biosynthesis; carnitine biosynthesis.</text>
</comment>
<dbReference type="Pfam" id="PF02668">
    <property type="entry name" value="TauD"/>
    <property type="match status" value="1"/>
</dbReference>
<dbReference type="GO" id="GO:0016706">
    <property type="term" value="F:2-oxoglutarate-dependent dioxygenase activity"/>
    <property type="evidence" value="ECO:0007669"/>
    <property type="project" value="UniProtKB-ARBA"/>
</dbReference>
<evidence type="ECO:0000256" key="2">
    <source>
        <dbReference type="ARBA" id="ARBA00005022"/>
    </source>
</evidence>
<dbReference type="AlphaFoldDB" id="A0A8S4PV89"/>
<dbReference type="InterPro" id="IPR003819">
    <property type="entry name" value="TauD/TfdA-like"/>
</dbReference>
<dbReference type="PANTHER" id="PTHR10696">
    <property type="entry name" value="GAMMA-BUTYROBETAINE HYDROXYLASE-RELATED"/>
    <property type="match status" value="1"/>
</dbReference>
<evidence type="ECO:0000256" key="7">
    <source>
        <dbReference type="ARBA" id="ARBA00023002"/>
    </source>
</evidence>
<dbReference type="Gene3D" id="3.60.130.10">
    <property type="entry name" value="Clavaminate synthase-like"/>
    <property type="match status" value="1"/>
</dbReference>
<evidence type="ECO:0000256" key="3">
    <source>
        <dbReference type="ARBA" id="ARBA00008654"/>
    </source>
</evidence>
<dbReference type="Proteomes" id="UP000749559">
    <property type="component" value="Unassembled WGS sequence"/>
</dbReference>
<protein>
    <recommendedName>
        <fullName evidence="13">Gamma-butyrobetaine dioxygenase</fullName>
    </recommendedName>
</protein>
<keyword evidence="8" id="KW-0408">Iron</keyword>
<comment type="cofactor">
    <cofactor evidence="1">
        <name>Fe(2+)</name>
        <dbReference type="ChEBI" id="CHEBI:29033"/>
    </cofactor>
</comment>
<evidence type="ECO:0008006" key="13">
    <source>
        <dbReference type="Google" id="ProtNLM"/>
    </source>
</evidence>
<dbReference type="Pfam" id="PF06155">
    <property type="entry name" value="GBBH-like_N"/>
    <property type="match status" value="1"/>
</dbReference>
<keyword evidence="6" id="KW-0223">Dioxygenase</keyword>
<sequence>MSLKVELKDEAGMLLVQTPGEDELLFPYVWLRDNCQCSKCFYPVSQARILLLADLKLDDKPKHVELENNGEIVYLVWSDGHRSPYPISWLKERAFTESAKQKRSKVYRRTKKLWGSEFKDILPKFDFEKVQKDDKEFYKWMKNLEEYGFVLLRNAARETGQVKKMGERVAYLKNTHYGETFTVQCKQDANNLAFTGLKLGLHTDLAYYHYGPGIQMLHCIEQYEGEGGENDFSDGFYVAQLTKERSPEEYKTLETTPIDFWDVGEDVIKFHKVIPNYMFGKSGFKVFTKM</sequence>
<keyword evidence="7" id="KW-0560">Oxidoreductase</keyword>
<evidence type="ECO:0000259" key="9">
    <source>
        <dbReference type="Pfam" id="PF02668"/>
    </source>
</evidence>
<dbReference type="GO" id="GO:0046872">
    <property type="term" value="F:metal ion binding"/>
    <property type="evidence" value="ECO:0007669"/>
    <property type="project" value="UniProtKB-KW"/>
</dbReference>
<dbReference type="InterPro" id="IPR010376">
    <property type="entry name" value="GBBH-like_N"/>
</dbReference>
<reference evidence="11" key="1">
    <citation type="submission" date="2022-03" db="EMBL/GenBank/DDBJ databases">
        <authorList>
            <person name="Martin C."/>
        </authorList>
    </citation>
    <scope>NUCLEOTIDE SEQUENCE</scope>
</reference>
<dbReference type="GO" id="GO:0045329">
    <property type="term" value="P:carnitine biosynthetic process"/>
    <property type="evidence" value="ECO:0007669"/>
    <property type="project" value="UniProtKB-KW"/>
</dbReference>
<dbReference type="InterPro" id="IPR042098">
    <property type="entry name" value="TauD-like_sf"/>
</dbReference>
<feature type="domain" description="Gamma-butyrobetaine hydroxylase-like N-terminal" evidence="10">
    <location>
        <begin position="7"/>
        <end position="90"/>
    </location>
</feature>
<dbReference type="GO" id="GO:0005739">
    <property type="term" value="C:mitochondrion"/>
    <property type="evidence" value="ECO:0007669"/>
    <property type="project" value="TreeGrafter"/>
</dbReference>